<evidence type="ECO:0000259" key="4">
    <source>
        <dbReference type="Pfam" id="PF08547"/>
    </source>
</evidence>
<dbReference type="GO" id="GO:0051082">
    <property type="term" value="F:unfolded protein binding"/>
    <property type="evidence" value="ECO:0007669"/>
    <property type="project" value="TreeGrafter"/>
</dbReference>
<dbReference type="InterPro" id="IPR008979">
    <property type="entry name" value="Galactose-bd-like_sf"/>
</dbReference>
<keyword evidence="3" id="KW-0732">Signal</keyword>
<dbReference type="EMBL" id="HBIX01004072">
    <property type="protein sequence ID" value="CAE0710456.1"/>
    <property type="molecule type" value="Transcribed_RNA"/>
</dbReference>
<dbReference type="GO" id="GO:0010257">
    <property type="term" value="P:NADH dehydrogenase complex assembly"/>
    <property type="evidence" value="ECO:0007669"/>
    <property type="project" value="TreeGrafter"/>
</dbReference>
<accession>A0A7S4ACN5</accession>
<evidence type="ECO:0000256" key="2">
    <source>
        <dbReference type="SAM" id="MobiDB-lite"/>
    </source>
</evidence>
<dbReference type="Pfam" id="PF08547">
    <property type="entry name" value="CIA30"/>
    <property type="match status" value="1"/>
</dbReference>
<proteinExistence type="inferred from homology"/>
<comment type="similarity">
    <text evidence="1">Belongs to the CIA30 family.</text>
</comment>
<evidence type="ECO:0000256" key="3">
    <source>
        <dbReference type="SAM" id="SignalP"/>
    </source>
</evidence>
<protein>
    <recommendedName>
        <fullName evidence="4">NADH:ubiquinone oxidoreductase intermediate-associated protein 30 domain-containing protein</fullName>
    </recommendedName>
</protein>
<reference evidence="5" key="1">
    <citation type="submission" date="2021-01" db="EMBL/GenBank/DDBJ databases">
        <authorList>
            <person name="Corre E."/>
            <person name="Pelletier E."/>
            <person name="Niang G."/>
            <person name="Scheremetjew M."/>
            <person name="Finn R."/>
            <person name="Kale V."/>
            <person name="Holt S."/>
            <person name="Cochrane G."/>
            <person name="Meng A."/>
            <person name="Brown T."/>
            <person name="Cohen L."/>
        </authorList>
    </citation>
    <scope>NUCLEOTIDE SEQUENCE</scope>
    <source>
        <strain evidence="5">10249 10 AB</strain>
    </source>
</reference>
<organism evidence="5">
    <name type="scientific">Pseudo-nitzschia australis</name>
    <dbReference type="NCBI Taxonomy" id="44445"/>
    <lineage>
        <taxon>Eukaryota</taxon>
        <taxon>Sar</taxon>
        <taxon>Stramenopiles</taxon>
        <taxon>Ochrophyta</taxon>
        <taxon>Bacillariophyta</taxon>
        <taxon>Bacillariophyceae</taxon>
        <taxon>Bacillariophycidae</taxon>
        <taxon>Bacillariales</taxon>
        <taxon>Bacillariaceae</taxon>
        <taxon>Pseudo-nitzschia</taxon>
    </lineage>
</organism>
<feature type="region of interest" description="Disordered" evidence="2">
    <location>
        <begin position="278"/>
        <end position="298"/>
    </location>
</feature>
<evidence type="ECO:0000313" key="5">
    <source>
        <dbReference type="EMBL" id="CAE0710456.1"/>
    </source>
</evidence>
<feature type="signal peptide" evidence="3">
    <location>
        <begin position="1"/>
        <end position="17"/>
    </location>
</feature>
<gene>
    <name evidence="5" type="ORF">PAUS00366_LOCUS3183</name>
</gene>
<dbReference type="PANTHER" id="PTHR13194:SF19">
    <property type="entry name" value="NAD(P)-BINDING ROSSMANN-FOLD SUPERFAMILY PROTEIN"/>
    <property type="match status" value="1"/>
</dbReference>
<dbReference type="SUPFAM" id="SSF49785">
    <property type="entry name" value="Galactose-binding domain-like"/>
    <property type="match status" value="1"/>
</dbReference>
<evidence type="ECO:0000256" key="1">
    <source>
        <dbReference type="ARBA" id="ARBA00007884"/>
    </source>
</evidence>
<name>A0A7S4ACN5_9STRA</name>
<dbReference type="AlphaFoldDB" id="A0A7S4ACN5"/>
<feature type="domain" description="NADH:ubiquinone oxidoreductase intermediate-associated protein 30" evidence="4">
    <location>
        <begin position="71"/>
        <end position="267"/>
    </location>
</feature>
<dbReference type="PANTHER" id="PTHR13194">
    <property type="entry name" value="COMPLEX I INTERMEDIATE-ASSOCIATED PROTEIN 30"/>
    <property type="match status" value="1"/>
</dbReference>
<dbReference type="InterPro" id="IPR013857">
    <property type="entry name" value="NADH-UbQ_OxRdtase-assoc_prot30"/>
</dbReference>
<dbReference type="InterPro" id="IPR039131">
    <property type="entry name" value="NDUFAF1"/>
</dbReference>
<sequence>MRTIGSLALLFSVHGNAVVDCFAPPRVVTERKQASPFHRQSRGSLVGASSSSEIRSSELGYDALFEFSDSETGEDAVSQFDRIDDAIMGGISTSSLRFQRGTDGDAASSYASWSGVCRLDGGGFCGTRTLPFLDGKPLDVGTDKEGFYLVARLASDDEPEKRVWKMTTRNLNNARSEQLYQAEFQLDKTKDKQPTKGEKTGGSSWQTIRVPFSSFVQVKGPRKVENGPPLDPSGGLFQIGMSLSKFKIASNTTELPNFRPGYFELQIREIGVYGTSSSSIKTSEEASGTTTDTGIATTANTNDKSKILTVTKKEAEQQRPAVLKIVFPLVKFFFNEQRNRRKSATRLLKKRGLNQLDIALFGIRRKAASKGIVWALGDFLVRLLSTTVRLTSFWTLKIALFYPFVTIRKILRKVAAVVSSKPATNGELSRE</sequence>
<feature type="chain" id="PRO_5031293904" description="NADH:ubiquinone oxidoreductase intermediate-associated protein 30 domain-containing protein" evidence="3">
    <location>
        <begin position="18"/>
        <end position="431"/>
    </location>
</feature>